<dbReference type="AlphaFoldDB" id="A0A6A6GZ76"/>
<dbReference type="Pfam" id="PF02809">
    <property type="entry name" value="UIM"/>
    <property type="match status" value="2"/>
</dbReference>
<protein>
    <submittedName>
        <fullName evidence="2">Uncharacterized protein</fullName>
    </submittedName>
</protein>
<reference evidence="2" key="1">
    <citation type="journal article" date="2020" name="Stud. Mycol.">
        <title>101 Dothideomycetes genomes: a test case for predicting lifestyles and emergence of pathogens.</title>
        <authorList>
            <person name="Haridas S."/>
            <person name="Albert R."/>
            <person name="Binder M."/>
            <person name="Bloem J."/>
            <person name="Labutti K."/>
            <person name="Salamov A."/>
            <person name="Andreopoulos B."/>
            <person name="Baker S."/>
            <person name="Barry K."/>
            <person name="Bills G."/>
            <person name="Bluhm B."/>
            <person name="Cannon C."/>
            <person name="Castanera R."/>
            <person name="Culley D."/>
            <person name="Daum C."/>
            <person name="Ezra D."/>
            <person name="Gonzalez J."/>
            <person name="Henrissat B."/>
            <person name="Kuo A."/>
            <person name="Liang C."/>
            <person name="Lipzen A."/>
            <person name="Lutzoni F."/>
            <person name="Magnuson J."/>
            <person name="Mondo S."/>
            <person name="Nolan M."/>
            <person name="Ohm R."/>
            <person name="Pangilinan J."/>
            <person name="Park H.-J."/>
            <person name="Ramirez L."/>
            <person name="Alfaro M."/>
            <person name="Sun H."/>
            <person name="Tritt A."/>
            <person name="Yoshinaga Y."/>
            <person name="Zwiers L.-H."/>
            <person name="Turgeon B."/>
            <person name="Goodwin S."/>
            <person name="Spatafora J."/>
            <person name="Crous P."/>
            <person name="Grigoriev I."/>
        </authorList>
    </citation>
    <scope>NUCLEOTIDE SEQUENCE</scope>
    <source>
        <strain evidence="2">Tuck. ex Michener</strain>
    </source>
</reference>
<feature type="region of interest" description="Disordered" evidence="1">
    <location>
        <begin position="46"/>
        <end position="69"/>
    </location>
</feature>
<dbReference type="OrthoDB" id="3926760at2759"/>
<keyword evidence="3" id="KW-1185">Reference proteome</keyword>
<feature type="region of interest" description="Disordered" evidence="1">
    <location>
        <begin position="464"/>
        <end position="530"/>
    </location>
</feature>
<feature type="compositionally biased region" description="Acidic residues" evidence="1">
    <location>
        <begin position="501"/>
        <end position="514"/>
    </location>
</feature>
<feature type="compositionally biased region" description="Basic and acidic residues" evidence="1">
    <location>
        <begin position="294"/>
        <end position="313"/>
    </location>
</feature>
<sequence length="530" mass="57292">MPAPIAAKGIIIAATVLVAAGVAIYETNPQLRAWLEESRRKIALALQNLGPDSQNASRRNQENEEDRERRQWFEEGLEAEMRRQGWNGEVFQRPGMEGVNMELRRRRARGPTSSRSASQSFDNLLSEDGSLRREHHAATSSSSGSKGFERGAAAANPFSDEFEVTDEKSQMLFDQDLIGADQDDVLEHEKEAIIGRSRESTATLRGDEKQEALIDVSEGPSQPQPSGAKAFFDSMLQSIIPAAKAPNEEDEFERQMRNAIEASLQDTHSDSSMLNADEDADLKAAIAASLQDAKSSEESTSKGKAPEAEKTHDPQPLASLSQPNPWSELSASSASFHSAHGALDSYTVSTPTASQPSDTAPISDSRFPEMSQSTHHALTLPIPPTHTGETEDLYSLTPAGAEAQTPTSASFITSPSDSRPSTPALSEPFSTFTPSEPEDAVPLAHPNQYQQSMSQVVTAISPLGERSEADAMERREEEMSEVSGWSEVEGASGIETPGDWTDVESEAEGMSEDGEQVHGRAGQQGAQARL</sequence>
<gene>
    <name evidence="2" type="ORF">EV356DRAFT_519177</name>
</gene>
<evidence type="ECO:0000256" key="1">
    <source>
        <dbReference type="SAM" id="MobiDB-lite"/>
    </source>
</evidence>
<feature type="compositionally biased region" description="Polar residues" evidence="1">
    <location>
        <begin position="318"/>
        <end position="329"/>
    </location>
</feature>
<feature type="compositionally biased region" description="Basic and acidic residues" evidence="1">
    <location>
        <begin position="465"/>
        <end position="477"/>
    </location>
</feature>
<dbReference type="PROSITE" id="PS50330">
    <property type="entry name" value="UIM"/>
    <property type="match status" value="1"/>
</dbReference>
<feature type="compositionally biased region" description="Low complexity" evidence="1">
    <location>
        <begin position="330"/>
        <end position="342"/>
    </location>
</feature>
<feature type="compositionally biased region" description="Basic and acidic residues" evidence="1">
    <location>
        <begin position="59"/>
        <end position="69"/>
    </location>
</feature>
<feature type="compositionally biased region" description="Polar residues" evidence="1">
    <location>
        <begin position="346"/>
        <end position="362"/>
    </location>
</feature>
<feature type="compositionally biased region" description="Polar residues" evidence="1">
    <location>
        <begin position="264"/>
        <end position="274"/>
    </location>
</feature>
<evidence type="ECO:0000313" key="2">
    <source>
        <dbReference type="EMBL" id="KAF2231075.1"/>
    </source>
</evidence>
<name>A0A6A6GZ76_VIRVR</name>
<feature type="compositionally biased region" description="Polar residues" evidence="1">
    <location>
        <begin position="404"/>
        <end position="434"/>
    </location>
</feature>
<accession>A0A6A6GZ76</accession>
<feature type="region of interest" description="Disordered" evidence="1">
    <location>
        <begin position="130"/>
        <end position="151"/>
    </location>
</feature>
<organism evidence="2 3">
    <name type="scientific">Viridothelium virens</name>
    <name type="common">Speckled blister lichen</name>
    <name type="synonym">Trypethelium virens</name>
    <dbReference type="NCBI Taxonomy" id="1048519"/>
    <lineage>
        <taxon>Eukaryota</taxon>
        <taxon>Fungi</taxon>
        <taxon>Dikarya</taxon>
        <taxon>Ascomycota</taxon>
        <taxon>Pezizomycotina</taxon>
        <taxon>Dothideomycetes</taxon>
        <taxon>Dothideomycetes incertae sedis</taxon>
        <taxon>Trypetheliales</taxon>
        <taxon>Trypetheliaceae</taxon>
        <taxon>Viridothelium</taxon>
    </lineage>
</organism>
<dbReference type="Proteomes" id="UP000800092">
    <property type="component" value="Unassembled WGS sequence"/>
</dbReference>
<proteinExistence type="predicted"/>
<dbReference type="EMBL" id="ML991832">
    <property type="protein sequence ID" value="KAF2231075.1"/>
    <property type="molecule type" value="Genomic_DNA"/>
</dbReference>
<evidence type="ECO:0000313" key="3">
    <source>
        <dbReference type="Proteomes" id="UP000800092"/>
    </source>
</evidence>
<dbReference type="InterPro" id="IPR003903">
    <property type="entry name" value="UIM_dom"/>
</dbReference>
<feature type="region of interest" description="Disordered" evidence="1">
    <location>
        <begin position="242"/>
        <end position="442"/>
    </location>
</feature>